<dbReference type="EMBL" id="QTSX02007358">
    <property type="protein sequence ID" value="KAJ9048615.1"/>
    <property type="molecule type" value="Genomic_DNA"/>
</dbReference>
<gene>
    <name evidence="1" type="primary">fim1_2</name>
    <name evidence="1" type="ORF">DSO57_1033184</name>
</gene>
<protein>
    <submittedName>
        <fullName evidence="1">Fimbrin</fullName>
    </submittedName>
</protein>
<name>A0ACC2REY4_9FUNG</name>
<sequence length="629" mass="70658">MSTVDPIKLKRKFPNFNLGEIETLISEFNTLDLDGDGSIDQNEVMQLCSGLGTYDQIRATLKQVDTNANGTLELEEYFEIVQKLKAGEVKGVESSTNAFNKKVITVRGANQSDTAHTLNEEEKIEFTHYINDALESDHMLSGRLPIKPETMQLFDECQDGLILSKLINFASPETIDERVLNVGKKLNNFQKTENNNLVINSAKAIGCSVVNIGSGDLMEGREHLILGLIWQIIKIALLSKIDIKFHPELYRLLEKDENLSDFLKLPPETILLRWFNYHLKNAQWGRTVSNFSKDVKDGENYAVLLSQIAPKECTRAPLKENDLHRRAEMVLANAELIGCRKFLTPKTMLNGNPKLNLAFVAHLFNTHPSLEPLTVEEEEQVEAEHEEEEEIDPNSLREARAFALWLNSLNVDPYVQFLFEDAKSGLVLLQAIDTIQPNLVDWRMVNKPRPNSDQPLSRFKMVENTNYLISLGRQLNFSLVGVQGADITDGAVTLTLGLVWQIMRANVVKTLKSLSKGGRGVTDSDIIKWANDKVAGKHAPIRSFKDSSLRTGHFLLALVNELRPGIVDETLLTPGHSEDDAKLNALYAISLARKMNATIFLLPEDIIEVKPKMIMTFVGSLMALDEDRQ</sequence>
<organism evidence="1 2">
    <name type="scientific">Entomophthora muscae</name>
    <dbReference type="NCBI Taxonomy" id="34485"/>
    <lineage>
        <taxon>Eukaryota</taxon>
        <taxon>Fungi</taxon>
        <taxon>Fungi incertae sedis</taxon>
        <taxon>Zoopagomycota</taxon>
        <taxon>Entomophthoromycotina</taxon>
        <taxon>Entomophthoromycetes</taxon>
        <taxon>Entomophthorales</taxon>
        <taxon>Entomophthoraceae</taxon>
        <taxon>Entomophthora</taxon>
    </lineage>
</organism>
<evidence type="ECO:0000313" key="1">
    <source>
        <dbReference type="EMBL" id="KAJ9048615.1"/>
    </source>
</evidence>
<proteinExistence type="predicted"/>
<dbReference type="Proteomes" id="UP001165960">
    <property type="component" value="Unassembled WGS sequence"/>
</dbReference>
<reference evidence="1" key="1">
    <citation type="submission" date="2022-04" db="EMBL/GenBank/DDBJ databases">
        <title>Genome of the entomopathogenic fungus Entomophthora muscae.</title>
        <authorList>
            <person name="Elya C."/>
            <person name="Lovett B.R."/>
            <person name="Lee E."/>
            <person name="Macias A.M."/>
            <person name="Hajek A.E."/>
            <person name="De Bivort B.L."/>
            <person name="Kasson M.T."/>
            <person name="De Fine Licht H.H."/>
            <person name="Stajich J.E."/>
        </authorList>
    </citation>
    <scope>NUCLEOTIDE SEQUENCE</scope>
    <source>
        <strain evidence="1">Berkeley</strain>
    </source>
</reference>
<keyword evidence="2" id="KW-1185">Reference proteome</keyword>
<comment type="caution">
    <text evidence="1">The sequence shown here is derived from an EMBL/GenBank/DDBJ whole genome shotgun (WGS) entry which is preliminary data.</text>
</comment>
<accession>A0ACC2REY4</accession>
<evidence type="ECO:0000313" key="2">
    <source>
        <dbReference type="Proteomes" id="UP001165960"/>
    </source>
</evidence>